<comment type="caution">
    <text evidence="8">The sequence shown here is derived from an EMBL/GenBank/DDBJ whole genome shotgun (WGS) entry which is preliminary data.</text>
</comment>
<comment type="subcellular location">
    <subcellularLocation>
        <location evidence="1">Membrane</location>
        <topology evidence="1">Multi-pass membrane protein</topology>
    </subcellularLocation>
</comment>
<evidence type="ECO:0000256" key="2">
    <source>
        <dbReference type="ARBA" id="ARBA00008816"/>
    </source>
</evidence>
<name>V2X3M2_MONRO</name>
<protein>
    <submittedName>
        <fullName evidence="8">Lipid phosphate phosphatase 1</fullName>
    </submittedName>
</protein>
<keyword evidence="9" id="KW-1185">Reference proteome</keyword>
<feature type="domain" description="Phosphatidic acid phosphatase type 2/haloperoxidase" evidence="7">
    <location>
        <begin position="152"/>
        <end position="302"/>
    </location>
</feature>
<evidence type="ECO:0000256" key="4">
    <source>
        <dbReference type="ARBA" id="ARBA00022989"/>
    </source>
</evidence>
<evidence type="ECO:0000256" key="5">
    <source>
        <dbReference type="ARBA" id="ARBA00023136"/>
    </source>
</evidence>
<dbReference type="GO" id="GO:0006644">
    <property type="term" value="P:phospholipid metabolic process"/>
    <property type="evidence" value="ECO:0007669"/>
    <property type="project" value="InterPro"/>
</dbReference>
<feature type="transmembrane region" description="Helical" evidence="6">
    <location>
        <begin position="148"/>
        <end position="169"/>
    </location>
</feature>
<dbReference type="GO" id="GO:0046839">
    <property type="term" value="P:phospholipid dephosphorylation"/>
    <property type="evidence" value="ECO:0007669"/>
    <property type="project" value="TreeGrafter"/>
</dbReference>
<evidence type="ECO:0000256" key="3">
    <source>
        <dbReference type="ARBA" id="ARBA00022692"/>
    </source>
</evidence>
<dbReference type="Pfam" id="PF01569">
    <property type="entry name" value="PAP2"/>
    <property type="match status" value="1"/>
</dbReference>
<dbReference type="InterPro" id="IPR000326">
    <property type="entry name" value="PAP2/HPO"/>
</dbReference>
<feature type="transmembrane region" description="Helical" evidence="6">
    <location>
        <begin position="117"/>
        <end position="136"/>
    </location>
</feature>
<comment type="similarity">
    <text evidence="2">Belongs to the PA-phosphatase related phosphoesterase family.</text>
</comment>
<gene>
    <name evidence="8" type="ORF">Moror_14724</name>
</gene>
<dbReference type="CDD" id="cd03390">
    <property type="entry name" value="PAP2_containing_1_like"/>
    <property type="match status" value="1"/>
</dbReference>
<dbReference type="KEGG" id="mrr:Moror_14724"/>
<dbReference type="Proteomes" id="UP000017559">
    <property type="component" value="Unassembled WGS sequence"/>
</dbReference>
<feature type="transmembrane region" description="Helical" evidence="6">
    <location>
        <begin position="256"/>
        <end position="278"/>
    </location>
</feature>
<proteinExistence type="inferred from homology"/>
<keyword evidence="3 6" id="KW-0812">Transmembrane</keyword>
<dbReference type="InterPro" id="IPR043216">
    <property type="entry name" value="PAP-like"/>
</dbReference>
<feature type="transmembrane region" description="Helical" evidence="6">
    <location>
        <begin position="68"/>
        <end position="87"/>
    </location>
</feature>
<dbReference type="InterPro" id="IPR036938">
    <property type="entry name" value="PAP2/HPO_sf"/>
</dbReference>
<dbReference type="EMBL" id="AWSO01000650">
    <property type="protein sequence ID" value="ESK88402.1"/>
    <property type="molecule type" value="Genomic_DNA"/>
</dbReference>
<dbReference type="PANTHER" id="PTHR10165:SF84">
    <property type="entry name" value="PHOSPHATIDIC ACID PHOSPHATASE BETA"/>
    <property type="match status" value="1"/>
</dbReference>
<dbReference type="SMART" id="SM00014">
    <property type="entry name" value="acidPPc"/>
    <property type="match status" value="1"/>
</dbReference>
<reference evidence="8 9" key="1">
    <citation type="journal article" date="2014" name="BMC Genomics">
        <title>Genome and secretome analysis of the hemibiotrophic fungal pathogen, Moniliophthora roreri, which causes frosty pod rot disease of cacao: mechanisms of the biotrophic and necrotrophic phases.</title>
        <authorList>
            <person name="Meinhardt L.W."/>
            <person name="Costa G.G.L."/>
            <person name="Thomazella D.P.T."/>
            <person name="Teixeira P.J.P.L."/>
            <person name="Carazzolle M.F."/>
            <person name="Schuster S.C."/>
            <person name="Carlson J.E."/>
            <person name="Guiltinan M.J."/>
            <person name="Mieczkowski P."/>
            <person name="Farmer A."/>
            <person name="Ramaraj T."/>
            <person name="Crozier J."/>
            <person name="Davis R.E."/>
            <person name="Shao J."/>
            <person name="Melnick R.L."/>
            <person name="Pereira G.A.G."/>
            <person name="Bailey B.A."/>
        </authorList>
    </citation>
    <scope>NUCLEOTIDE SEQUENCE [LARGE SCALE GENOMIC DNA]</scope>
    <source>
        <strain evidence="8 9">MCA 2997</strain>
    </source>
</reference>
<dbReference type="SUPFAM" id="SSF48317">
    <property type="entry name" value="Acid phosphatase/Vanadium-dependent haloperoxidase"/>
    <property type="match status" value="1"/>
</dbReference>
<keyword evidence="5 6" id="KW-0472">Membrane</keyword>
<accession>V2X3M2</accession>
<evidence type="ECO:0000256" key="6">
    <source>
        <dbReference type="SAM" id="Phobius"/>
    </source>
</evidence>
<evidence type="ECO:0000259" key="7">
    <source>
        <dbReference type="SMART" id="SM00014"/>
    </source>
</evidence>
<feature type="transmembrane region" description="Helical" evidence="6">
    <location>
        <begin position="284"/>
        <end position="302"/>
    </location>
</feature>
<dbReference type="GO" id="GO:0016020">
    <property type="term" value="C:membrane"/>
    <property type="evidence" value="ECO:0007669"/>
    <property type="project" value="UniProtKB-SubCell"/>
</dbReference>
<dbReference type="GO" id="GO:0008195">
    <property type="term" value="F:phosphatidate phosphatase activity"/>
    <property type="evidence" value="ECO:0007669"/>
    <property type="project" value="TreeGrafter"/>
</dbReference>
<dbReference type="AlphaFoldDB" id="V2X3M2"/>
<dbReference type="Gene3D" id="1.20.144.10">
    <property type="entry name" value="Phosphatidic acid phosphatase type 2/haloperoxidase"/>
    <property type="match status" value="1"/>
</dbReference>
<dbReference type="STRING" id="1381753.V2X3M2"/>
<organism evidence="8 9">
    <name type="scientific">Moniliophthora roreri (strain MCA 2997)</name>
    <name type="common">Cocoa frosty pod rot fungus</name>
    <name type="synonym">Crinipellis roreri</name>
    <dbReference type="NCBI Taxonomy" id="1381753"/>
    <lineage>
        <taxon>Eukaryota</taxon>
        <taxon>Fungi</taxon>
        <taxon>Dikarya</taxon>
        <taxon>Basidiomycota</taxon>
        <taxon>Agaricomycotina</taxon>
        <taxon>Agaricomycetes</taxon>
        <taxon>Agaricomycetidae</taxon>
        <taxon>Agaricales</taxon>
        <taxon>Marasmiineae</taxon>
        <taxon>Marasmiaceae</taxon>
        <taxon>Moniliophthora</taxon>
    </lineage>
</organism>
<evidence type="ECO:0000313" key="9">
    <source>
        <dbReference type="Proteomes" id="UP000017559"/>
    </source>
</evidence>
<evidence type="ECO:0000256" key="1">
    <source>
        <dbReference type="ARBA" id="ARBA00004141"/>
    </source>
</evidence>
<dbReference type="OrthoDB" id="10030083at2759"/>
<dbReference type="PANTHER" id="PTHR10165">
    <property type="entry name" value="LIPID PHOSPHATE PHOSPHATASE"/>
    <property type="match status" value="1"/>
</dbReference>
<sequence>MNPNDVQKSSCKWETRKRLFLDSTINASQRVQYTFSTSSESPMAPWTKERPANTGTSFHFGVWLRLHGVDLITMALMGALGLGIYMAPPAPSRSFPVYFQNGEVVYPQFAYPMRKEIVPIVAAALIAFFVPFFFFCLFQARRRSINDLLTTTMGLLKGLITAAVFQVWVKWLIGGLRPHFLAVCQPNIDPSSAPSGNGFASIMYTREICTGDKSEIDDSLESMPSGHSTAAWAGLFYLALYFNAQLKVMSAHNPAYWKMILFFCPILGATLISGALTIDEFHNWYDVVAGAIIGTSCALVAFRSTFASIFDFRYNHLLIPRTTSLFHRQPYFPEGTSHTAQYPFFTYQPMQGIGSADLPFTREGGWGWGQEAFVGAPGDATVLGNGAGSGGLGGSLGRAEAGMNGDNGYGH</sequence>
<evidence type="ECO:0000313" key="8">
    <source>
        <dbReference type="EMBL" id="ESK88402.1"/>
    </source>
</evidence>
<keyword evidence="4 6" id="KW-1133">Transmembrane helix</keyword>
<dbReference type="HOGENOM" id="CLU_021458_0_0_1"/>
<feature type="transmembrane region" description="Helical" evidence="6">
    <location>
        <begin position="226"/>
        <end position="244"/>
    </location>
</feature>